<reference evidence="2 3" key="1">
    <citation type="journal article" date="2018" name="Sci. Rep.">
        <title>Genome sequence of the cauliflower mushroom Sparassis crispa (Hanabiratake) and its association with beneficial usage.</title>
        <authorList>
            <person name="Kiyama R."/>
            <person name="Furutani Y."/>
            <person name="Kawaguchi K."/>
            <person name="Nakanishi T."/>
        </authorList>
    </citation>
    <scope>NUCLEOTIDE SEQUENCE [LARGE SCALE GENOMIC DNA]</scope>
</reference>
<evidence type="ECO:0000256" key="1">
    <source>
        <dbReference type="SAM" id="MobiDB-lite"/>
    </source>
</evidence>
<dbReference type="AlphaFoldDB" id="A0A401GPJ0"/>
<sequence length="417" mass="47197">MDPTLLALLPRSSTVGLPYDDFFRGEYPKDMDAYDTFMDRLAADYRVGRRYILSDLPYSVTIIERWPMLDFPWMNTESLSLVHRTVPEMLQSESFKFSHASAVITIALTRPIQTGSPNCSQVWQANLNVACPVDSVLPGCANAPDAPVIIKIFQESMFNEPEFFNERGIDSGTWRTGFQFAKAEAEAYWNMQSLQGKDVPWSYGFFKVKLPNGEEAFAHVMEFVEGLPGYGIFLRDLGVDEKLEVADAMASGLHSILQCGIIQRDVKSHNMIVQLGAAQPVVFVDFAGMVPLRDIDNGRISWEVDNEMALLIRALREMGVTMQEIADWLQDRKSRRVPWTNLFAFFDNRSPGWFDYFDGLSDELIGLNVNSGEEDETEQSESEESEDDASIQCGESDGDNKIEHEHEHDHEDIDNQA</sequence>
<comment type="caution">
    <text evidence="2">The sequence shown here is derived from an EMBL/GenBank/DDBJ whole genome shotgun (WGS) entry which is preliminary data.</text>
</comment>
<feature type="compositionally biased region" description="Acidic residues" evidence="1">
    <location>
        <begin position="372"/>
        <end position="389"/>
    </location>
</feature>
<protein>
    <recommendedName>
        <fullName evidence="4">Protein kinase domain-containing protein</fullName>
    </recommendedName>
</protein>
<dbReference type="InParanoid" id="A0A401GPJ0"/>
<proteinExistence type="predicted"/>
<dbReference type="RefSeq" id="XP_027615025.1">
    <property type="nucleotide sequence ID" value="XM_027759224.1"/>
</dbReference>
<evidence type="ECO:0008006" key="4">
    <source>
        <dbReference type="Google" id="ProtNLM"/>
    </source>
</evidence>
<dbReference type="EMBL" id="BFAD01000006">
    <property type="protein sequence ID" value="GBE84112.1"/>
    <property type="molecule type" value="Genomic_DNA"/>
</dbReference>
<dbReference type="Proteomes" id="UP000287166">
    <property type="component" value="Unassembled WGS sequence"/>
</dbReference>
<dbReference type="OrthoDB" id="2803071at2759"/>
<feature type="region of interest" description="Disordered" evidence="1">
    <location>
        <begin position="370"/>
        <end position="417"/>
    </location>
</feature>
<organism evidence="2 3">
    <name type="scientific">Sparassis crispa</name>
    <dbReference type="NCBI Taxonomy" id="139825"/>
    <lineage>
        <taxon>Eukaryota</taxon>
        <taxon>Fungi</taxon>
        <taxon>Dikarya</taxon>
        <taxon>Basidiomycota</taxon>
        <taxon>Agaricomycotina</taxon>
        <taxon>Agaricomycetes</taxon>
        <taxon>Polyporales</taxon>
        <taxon>Sparassidaceae</taxon>
        <taxon>Sparassis</taxon>
    </lineage>
</organism>
<gene>
    <name evidence="2" type="ORF">SCP_0600900</name>
</gene>
<dbReference type="SUPFAM" id="SSF56112">
    <property type="entry name" value="Protein kinase-like (PK-like)"/>
    <property type="match status" value="1"/>
</dbReference>
<name>A0A401GPJ0_9APHY</name>
<evidence type="ECO:0000313" key="2">
    <source>
        <dbReference type="EMBL" id="GBE84112.1"/>
    </source>
</evidence>
<feature type="compositionally biased region" description="Basic and acidic residues" evidence="1">
    <location>
        <begin position="398"/>
        <end position="417"/>
    </location>
</feature>
<evidence type="ECO:0000313" key="3">
    <source>
        <dbReference type="Proteomes" id="UP000287166"/>
    </source>
</evidence>
<accession>A0A401GPJ0</accession>
<keyword evidence="3" id="KW-1185">Reference proteome</keyword>
<dbReference type="GeneID" id="38781029"/>
<dbReference type="InterPro" id="IPR011009">
    <property type="entry name" value="Kinase-like_dom_sf"/>
</dbReference>